<protein>
    <submittedName>
        <fullName evidence="1">Uncharacterized protein</fullName>
    </submittedName>
</protein>
<gene>
    <name evidence="1" type="ORF">IEC33019_0640</name>
</gene>
<name>A0A1B2F212_PSEPU</name>
<organism evidence="1">
    <name type="scientific">Pseudomonas putida</name>
    <name type="common">Arthrobacter siderocapsulatus</name>
    <dbReference type="NCBI Taxonomy" id="303"/>
    <lineage>
        <taxon>Bacteria</taxon>
        <taxon>Pseudomonadati</taxon>
        <taxon>Pseudomonadota</taxon>
        <taxon>Gammaproteobacteria</taxon>
        <taxon>Pseudomonadales</taxon>
        <taxon>Pseudomonadaceae</taxon>
        <taxon>Pseudomonas</taxon>
    </lineage>
</organism>
<dbReference type="AlphaFoldDB" id="A0A1B2F212"/>
<sequence>MMRRKTNKSKQIEDSIIALIKLFESAIADPKRFFDNAVICNALKSQGGVASLNHTFEDDNITYCIKPLSITTLKAKMSTLSDGFTWETFDKLRIQAHDAIEHAHVQKAQDQKTTKIGLKESLSIAELHLERQREMNFRILQAVGQALTILDGVVSIADEELRAKRTRDAKEIIYKCLSLNEFPFNKIDRTATIVTLHPDKKP</sequence>
<proteinExistence type="predicted"/>
<reference evidence="1" key="1">
    <citation type="submission" date="2016-07" db="EMBL/GenBank/DDBJ databases">
        <title>New class B carbapenemase carried by novel plasmid in Pseudomonas putida enviromental strain in eastern Amazonia.</title>
        <authorList>
            <person name="Souza C.O."/>
            <person name="Lima K.V."/>
            <person name="Brasiliense D.M."/>
            <person name="Perez-Chaparro P.J."/>
            <person name="Mamizuka E.M."/>
            <person name="Lima M.O."/>
            <person name="Lima L.N."/>
            <person name="McCulloch J.A."/>
        </authorList>
    </citation>
    <scope>NUCLEOTIDE SEQUENCE [LARGE SCALE GENOMIC DNA]</scope>
    <source>
        <strain evidence="1">IEC33019</strain>
    </source>
</reference>
<dbReference type="EMBL" id="CP016634">
    <property type="protein sequence ID" value="ANY86224.1"/>
    <property type="molecule type" value="Genomic_DNA"/>
</dbReference>
<evidence type="ECO:0000313" key="1">
    <source>
        <dbReference type="EMBL" id="ANY86224.1"/>
    </source>
</evidence>
<accession>A0A1B2F212</accession>